<sequence length="190" mass="21774">MDPVCTTKSIKASILGIGDSEEDLALKHQLEYQVQRKRIRQLNKMREGLLPALLGCCNDRAKQLHASPGRLLTTLICEYLDWAQLRHTLKVYFPECNLQKDVWKTELRDFNNNNGYDINQNGDSGLLLLDVLEGFLKFENQSQGRDKVPVPMHLTEEEKGLRIPGTKKMNRIGDTKMTILQRMLVTLPLL</sequence>
<dbReference type="EMBL" id="CM042014">
    <property type="protein sequence ID" value="KAI3723047.1"/>
    <property type="molecule type" value="Genomic_DNA"/>
</dbReference>
<evidence type="ECO:0000313" key="1">
    <source>
        <dbReference type="EMBL" id="KAI3723047.1"/>
    </source>
</evidence>
<name>A0ACB9BLZ1_CICIN</name>
<protein>
    <submittedName>
        <fullName evidence="1">Uncharacterized protein</fullName>
    </submittedName>
</protein>
<gene>
    <name evidence="1" type="ORF">L2E82_34358</name>
</gene>
<proteinExistence type="predicted"/>
<evidence type="ECO:0000313" key="2">
    <source>
        <dbReference type="Proteomes" id="UP001055811"/>
    </source>
</evidence>
<comment type="caution">
    <text evidence="1">The sequence shown here is derived from an EMBL/GenBank/DDBJ whole genome shotgun (WGS) entry which is preliminary data.</text>
</comment>
<organism evidence="1 2">
    <name type="scientific">Cichorium intybus</name>
    <name type="common">Chicory</name>
    <dbReference type="NCBI Taxonomy" id="13427"/>
    <lineage>
        <taxon>Eukaryota</taxon>
        <taxon>Viridiplantae</taxon>
        <taxon>Streptophyta</taxon>
        <taxon>Embryophyta</taxon>
        <taxon>Tracheophyta</taxon>
        <taxon>Spermatophyta</taxon>
        <taxon>Magnoliopsida</taxon>
        <taxon>eudicotyledons</taxon>
        <taxon>Gunneridae</taxon>
        <taxon>Pentapetalae</taxon>
        <taxon>asterids</taxon>
        <taxon>campanulids</taxon>
        <taxon>Asterales</taxon>
        <taxon>Asteraceae</taxon>
        <taxon>Cichorioideae</taxon>
        <taxon>Cichorieae</taxon>
        <taxon>Cichoriinae</taxon>
        <taxon>Cichorium</taxon>
    </lineage>
</organism>
<reference evidence="2" key="1">
    <citation type="journal article" date="2022" name="Mol. Ecol. Resour.">
        <title>The genomes of chicory, endive, great burdock and yacon provide insights into Asteraceae palaeo-polyploidization history and plant inulin production.</title>
        <authorList>
            <person name="Fan W."/>
            <person name="Wang S."/>
            <person name="Wang H."/>
            <person name="Wang A."/>
            <person name="Jiang F."/>
            <person name="Liu H."/>
            <person name="Zhao H."/>
            <person name="Xu D."/>
            <person name="Zhang Y."/>
        </authorList>
    </citation>
    <scope>NUCLEOTIDE SEQUENCE [LARGE SCALE GENOMIC DNA]</scope>
    <source>
        <strain evidence="2">cv. Punajuju</strain>
    </source>
</reference>
<dbReference type="Proteomes" id="UP001055811">
    <property type="component" value="Linkage Group LG06"/>
</dbReference>
<keyword evidence="2" id="KW-1185">Reference proteome</keyword>
<reference evidence="1 2" key="2">
    <citation type="journal article" date="2022" name="Mol. Ecol. Resour.">
        <title>The genomes of chicory, endive, great burdock and yacon provide insights into Asteraceae paleo-polyploidization history and plant inulin production.</title>
        <authorList>
            <person name="Fan W."/>
            <person name="Wang S."/>
            <person name="Wang H."/>
            <person name="Wang A."/>
            <person name="Jiang F."/>
            <person name="Liu H."/>
            <person name="Zhao H."/>
            <person name="Xu D."/>
            <person name="Zhang Y."/>
        </authorList>
    </citation>
    <scope>NUCLEOTIDE SEQUENCE [LARGE SCALE GENOMIC DNA]</scope>
    <source>
        <strain evidence="2">cv. Punajuju</strain>
        <tissue evidence="1">Leaves</tissue>
    </source>
</reference>
<accession>A0ACB9BLZ1</accession>